<evidence type="ECO:0000256" key="1">
    <source>
        <dbReference type="SAM" id="SignalP"/>
    </source>
</evidence>
<dbReference type="Proteomes" id="UP001331515">
    <property type="component" value="Unassembled WGS sequence"/>
</dbReference>
<feature type="signal peptide" evidence="1">
    <location>
        <begin position="1"/>
        <end position="34"/>
    </location>
</feature>
<evidence type="ECO:0000313" key="3">
    <source>
        <dbReference type="Proteomes" id="UP001331515"/>
    </source>
</evidence>
<evidence type="ECO:0008006" key="4">
    <source>
        <dbReference type="Google" id="ProtNLM"/>
    </source>
</evidence>
<keyword evidence="3" id="KW-1185">Reference proteome</keyword>
<name>A0AAN8D6K9_CHAGU</name>
<accession>A0AAN8D6K9</accession>
<organism evidence="2 3">
    <name type="scientific">Champsocephalus gunnari</name>
    <name type="common">Mackerel icefish</name>
    <dbReference type="NCBI Taxonomy" id="52237"/>
    <lineage>
        <taxon>Eukaryota</taxon>
        <taxon>Metazoa</taxon>
        <taxon>Chordata</taxon>
        <taxon>Craniata</taxon>
        <taxon>Vertebrata</taxon>
        <taxon>Euteleostomi</taxon>
        <taxon>Actinopterygii</taxon>
        <taxon>Neopterygii</taxon>
        <taxon>Teleostei</taxon>
        <taxon>Neoteleostei</taxon>
        <taxon>Acanthomorphata</taxon>
        <taxon>Eupercaria</taxon>
        <taxon>Perciformes</taxon>
        <taxon>Notothenioidei</taxon>
        <taxon>Channichthyidae</taxon>
        <taxon>Champsocephalus</taxon>
    </lineage>
</organism>
<sequence>MCCEVASVVETPARRSRRMLPLLLLAGVVQGVATQVEEARSCASEDSVGGGRLDESRLGLANSAPGFAEVKLVTLRRAAAAAGAGRQQHHRLQFFHRYFVLINP</sequence>
<proteinExistence type="predicted"/>
<gene>
    <name evidence="2" type="ORF">CgunFtcFv8_011278</name>
</gene>
<comment type="caution">
    <text evidence="2">The sequence shown here is derived from an EMBL/GenBank/DDBJ whole genome shotgun (WGS) entry which is preliminary data.</text>
</comment>
<protein>
    <recommendedName>
        <fullName evidence="4">Secreted protein</fullName>
    </recommendedName>
</protein>
<feature type="chain" id="PRO_5043048119" description="Secreted protein" evidence="1">
    <location>
        <begin position="35"/>
        <end position="104"/>
    </location>
</feature>
<keyword evidence="1" id="KW-0732">Signal</keyword>
<evidence type="ECO:0000313" key="2">
    <source>
        <dbReference type="EMBL" id="KAK5916277.1"/>
    </source>
</evidence>
<dbReference type="AlphaFoldDB" id="A0AAN8D6K9"/>
<reference evidence="2 3" key="1">
    <citation type="journal article" date="2023" name="Mol. Biol. Evol.">
        <title>Genomics of Secondarily Temperate Adaptation in the Only Non-Antarctic Icefish.</title>
        <authorList>
            <person name="Rivera-Colon A.G."/>
            <person name="Rayamajhi N."/>
            <person name="Minhas B.F."/>
            <person name="Madrigal G."/>
            <person name="Bilyk K.T."/>
            <person name="Yoon V."/>
            <person name="Hune M."/>
            <person name="Gregory S."/>
            <person name="Cheng C.H.C."/>
            <person name="Catchen J.M."/>
        </authorList>
    </citation>
    <scope>NUCLEOTIDE SEQUENCE [LARGE SCALE GENOMIC DNA]</scope>
    <source>
        <tissue evidence="2">White muscle</tissue>
    </source>
</reference>
<dbReference type="EMBL" id="JAURVH010001526">
    <property type="protein sequence ID" value="KAK5916277.1"/>
    <property type="molecule type" value="Genomic_DNA"/>
</dbReference>